<evidence type="ECO:0000313" key="1">
    <source>
        <dbReference type="EMBL" id="KAI6084789.1"/>
    </source>
</evidence>
<comment type="caution">
    <text evidence="1">The sequence shown here is derived from an EMBL/GenBank/DDBJ whole genome shotgun (WGS) entry which is preliminary data.</text>
</comment>
<evidence type="ECO:0000313" key="2">
    <source>
        <dbReference type="Proteomes" id="UP001497680"/>
    </source>
</evidence>
<organism evidence="1 2">
    <name type="scientific">Hypoxylon rubiginosum</name>
    <dbReference type="NCBI Taxonomy" id="110542"/>
    <lineage>
        <taxon>Eukaryota</taxon>
        <taxon>Fungi</taxon>
        <taxon>Dikarya</taxon>
        <taxon>Ascomycota</taxon>
        <taxon>Pezizomycotina</taxon>
        <taxon>Sordariomycetes</taxon>
        <taxon>Xylariomycetidae</taxon>
        <taxon>Xylariales</taxon>
        <taxon>Hypoxylaceae</taxon>
        <taxon>Hypoxylon</taxon>
    </lineage>
</organism>
<accession>A0ACC0CWG0</accession>
<dbReference type="Proteomes" id="UP001497680">
    <property type="component" value="Unassembled WGS sequence"/>
</dbReference>
<sequence length="353" mass="39246">MSPSSEPDSVTVEVGSNSGSNPPQNNQHNQRNQPSQPSQHSQRNQRNQPSQNKQGVQNVQTQKVQKQAVQGKQGVHQGEQDKQHASPFNNMDKGGKYGGYATLDEYDLNWSTNEDTVLFHSRNHGQSWSEIDVTLRRGVEQLKMRYKRVAEHVQARAAEGDKKSKKMAKAIDEDDLKDHDSKAKAKHTAGKNSAAKGKGSNDKKAKARATASASASSNTALPVGYPIADGPNRPLLKQLSASYRDKKFLTADKHFSVADCEALAVAEARVRTDYWLFIQAEFALMTGRVVSDEILKYKFENSQEESEEESEESDSTDDSEDEEESDETSDEEEEDEEEESDESGDDEESSDDE</sequence>
<gene>
    <name evidence="1" type="ORF">F4821DRAFT_166939</name>
</gene>
<protein>
    <submittedName>
        <fullName evidence="1">Uncharacterized protein</fullName>
    </submittedName>
</protein>
<reference evidence="1 2" key="1">
    <citation type="journal article" date="2022" name="New Phytol.">
        <title>Ecological generalism drives hyperdiversity of secondary metabolite gene clusters in xylarialean endophytes.</title>
        <authorList>
            <person name="Franco M.E.E."/>
            <person name="Wisecaver J.H."/>
            <person name="Arnold A.E."/>
            <person name="Ju Y.M."/>
            <person name="Slot J.C."/>
            <person name="Ahrendt S."/>
            <person name="Moore L.P."/>
            <person name="Eastman K.E."/>
            <person name="Scott K."/>
            <person name="Konkel Z."/>
            <person name="Mondo S.J."/>
            <person name="Kuo A."/>
            <person name="Hayes R.D."/>
            <person name="Haridas S."/>
            <person name="Andreopoulos B."/>
            <person name="Riley R."/>
            <person name="LaButti K."/>
            <person name="Pangilinan J."/>
            <person name="Lipzen A."/>
            <person name="Amirebrahimi M."/>
            <person name="Yan J."/>
            <person name="Adam C."/>
            <person name="Keymanesh K."/>
            <person name="Ng V."/>
            <person name="Louie K."/>
            <person name="Northen T."/>
            <person name="Drula E."/>
            <person name="Henrissat B."/>
            <person name="Hsieh H.M."/>
            <person name="Youens-Clark K."/>
            <person name="Lutzoni F."/>
            <person name="Miadlikowska J."/>
            <person name="Eastwood D.C."/>
            <person name="Hamelin R.C."/>
            <person name="Grigoriev I.V."/>
            <person name="U'Ren J.M."/>
        </authorList>
    </citation>
    <scope>NUCLEOTIDE SEQUENCE [LARGE SCALE GENOMIC DNA]</scope>
    <source>
        <strain evidence="1 2">ER1909</strain>
    </source>
</reference>
<name>A0ACC0CWG0_9PEZI</name>
<keyword evidence="2" id="KW-1185">Reference proteome</keyword>
<dbReference type="EMBL" id="MU394333">
    <property type="protein sequence ID" value="KAI6084789.1"/>
    <property type="molecule type" value="Genomic_DNA"/>
</dbReference>
<proteinExistence type="predicted"/>